<proteinExistence type="inferred from homology"/>
<evidence type="ECO:0000259" key="20">
    <source>
        <dbReference type="PROSITE" id="PS50873"/>
    </source>
</evidence>
<dbReference type="GO" id="GO:0042744">
    <property type="term" value="P:hydrogen peroxide catabolic process"/>
    <property type="evidence" value="ECO:0007669"/>
    <property type="project" value="UniProtKB-KW"/>
</dbReference>
<feature type="disulfide bond" evidence="18">
    <location>
        <begin position="108"/>
        <end position="113"/>
    </location>
</feature>
<keyword evidence="6 19" id="KW-0349">Heme</keyword>
<comment type="function">
    <text evidence="2">Removal of H(2)O(2), oxidation of toxic reductants, biosynthesis and degradation of lignin, suberization, auxin catabolism, response to environmental stresses such as wounding, pathogen attack and oxidative stress. These functions might be dependent on each isozyme/isoform in each plant tissue.</text>
</comment>
<feature type="disulfide bond" evidence="18">
    <location>
        <begin position="239"/>
        <end position="271"/>
    </location>
</feature>
<keyword evidence="11 18" id="KW-1015">Disulfide bond</keyword>
<dbReference type="EC" id="1.11.1.7" evidence="4 19"/>
<dbReference type="GO" id="GO:0046872">
    <property type="term" value="F:metal ion binding"/>
    <property type="evidence" value="ECO:0007669"/>
    <property type="project" value="UniProtKB-UniRule"/>
</dbReference>
<feature type="binding site" description="axial binding residue" evidence="16">
    <location>
        <position position="232"/>
    </location>
    <ligand>
        <name>heme b</name>
        <dbReference type="ChEBI" id="CHEBI:60344"/>
    </ligand>
    <ligandPart>
        <name>Fe</name>
        <dbReference type="ChEBI" id="CHEBI:18248"/>
    </ligandPart>
</feature>
<dbReference type="PRINTS" id="PR00461">
    <property type="entry name" value="PLPEROXIDASE"/>
</dbReference>
<evidence type="ECO:0000256" key="1">
    <source>
        <dbReference type="ARBA" id="ARBA00000189"/>
    </source>
</evidence>
<feature type="binding site" evidence="15">
    <location>
        <position position="202"/>
    </location>
    <ligand>
        <name>substrate</name>
    </ligand>
</feature>
<evidence type="ECO:0000256" key="16">
    <source>
        <dbReference type="PIRSR" id="PIRSR600823-3"/>
    </source>
</evidence>
<evidence type="ECO:0000256" key="6">
    <source>
        <dbReference type="ARBA" id="ARBA00022617"/>
    </source>
</evidence>
<evidence type="ECO:0000256" key="18">
    <source>
        <dbReference type="PIRSR" id="PIRSR600823-5"/>
    </source>
</evidence>
<evidence type="ECO:0000256" key="11">
    <source>
        <dbReference type="ARBA" id="ARBA00023157"/>
    </source>
</evidence>
<comment type="catalytic activity">
    <reaction evidence="1 19">
        <text>2 a phenolic donor + H2O2 = 2 a phenolic radical donor + 2 H2O</text>
        <dbReference type="Rhea" id="RHEA:56136"/>
        <dbReference type="ChEBI" id="CHEBI:15377"/>
        <dbReference type="ChEBI" id="CHEBI:16240"/>
        <dbReference type="ChEBI" id="CHEBI:139520"/>
        <dbReference type="ChEBI" id="CHEBI:139521"/>
        <dbReference type="EC" id="1.11.1.7"/>
    </reaction>
</comment>
<feature type="binding site" evidence="16">
    <location>
        <position position="233"/>
    </location>
    <ligand>
        <name>Ca(2+)</name>
        <dbReference type="ChEBI" id="CHEBI:29108"/>
        <label>2</label>
    </ligand>
</feature>
<feature type="disulfide bond" evidence="18">
    <location>
        <begin position="75"/>
        <end position="155"/>
    </location>
</feature>
<feature type="domain" description="Plant heme peroxidase family profile" evidence="20">
    <location>
        <begin position="70"/>
        <end position="365"/>
    </location>
</feature>
<dbReference type="GO" id="GO:0006979">
    <property type="term" value="P:response to oxidative stress"/>
    <property type="evidence" value="ECO:0007669"/>
    <property type="project" value="UniProtKB-UniRule"/>
</dbReference>
<dbReference type="Gene3D" id="1.10.420.10">
    <property type="entry name" value="Peroxidase, domain 2"/>
    <property type="match status" value="1"/>
</dbReference>
<feature type="binding site" evidence="16">
    <location>
        <position position="128"/>
    </location>
    <ligand>
        <name>Ca(2+)</name>
        <dbReference type="ChEBI" id="CHEBI:29108"/>
        <label>1</label>
    </ligand>
</feature>
<keyword evidence="5 19" id="KW-0575">Peroxidase</keyword>
<evidence type="ECO:0000313" key="21">
    <source>
        <dbReference type="EMBL" id="TYK12903.1"/>
    </source>
</evidence>
<dbReference type="GO" id="GO:0020037">
    <property type="term" value="F:heme binding"/>
    <property type="evidence" value="ECO:0007669"/>
    <property type="project" value="UniProtKB-UniRule"/>
</dbReference>
<comment type="similarity">
    <text evidence="19">Belongs to the peroxidase family. Classical plant (class III) peroxidase subfamily.</text>
</comment>
<gene>
    <name evidence="21" type="ORF">E5676_scaffold255G004970</name>
</gene>
<dbReference type="GO" id="GO:0140825">
    <property type="term" value="F:lactoperoxidase activity"/>
    <property type="evidence" value="ECO:0007669"/>
    <property type="project" value="UniProtKB-EC"/>
</dbReference>
<feature type="binding site" evidence="16">
    <location>
        <position position="285"/>
    </location>
    <ligand>
        <name>Ca(2+)</name>
        <dbReference type="ChEBI" id="CHEBI:29108"/>
        <label>2</label>
    </ligand>
</feature>
<evidence type="ECO:0000256" key="9">
    <source>
        <dbReference type="ARBA" id="ARBA00023002"/>
    </source>
</evidence>
<feature type="disulfide bond" evidence="18">
    <location>
        <begin position="161"/>
        <end position="361"/>
    </location>
</feature>
<dbReference type="PANTHER" id="PTHR31388:SF180">
    <property type="entry name" value="PEROXIDASE"/>
    <property type="match status" value="1"/>
</dbReference>
<feature type="site" description="Transition state stabilizer" evidence="17">
    <location>
        <position position="102"/>
    </location>
</feature>
<dbReference type="GO" id="GO:0005576">
    <property type="term" value="C:extracellular region"/>
    <property type="evidence" value="ECO:0007669"/>
    <property type="project" value="UniProtKB-SubCell"/>
</dbReference>
<comment type="similarity">
    <text evidence="3">Belongs to the peroxidase family. Ascorbate peroxidase subfamily.</text>
</comment>
<dbReference type="FunFam" id="1.10.520.10:FF:000001">
    <property type="entry name" value="Peroxidase"/>
    <property type="match status" value="1"/>
</dbReference>
<accession>A0A5D3CLX0</accession>
<dbReference type="InterPro" id="IPR033905">
    <property type="entry name" value="Secretory_peroxidase"/>
</dbReference>
<evidence type="ECO:0000256" key="17">
    <source>
        <dbReference type="PIRSR" id="PIRSR600823-4"/>
    </source>
</evidence>
<evidence type="ECO:0000256" key="13">
    <source>
        <dbReference type="ARBA" id="ARBA00023324"/>
    </source>
</evidence>
<evidence type="ECO:0000256" key="8">
    <source>
        <dbReference type="ARBA" id="ARBA00022837"/>
    </source>
</evidence>
<keyword evidence="13 19" id="KW-0376">Hydrogen peroxide</keyword>
<evidence type="ECO:0000256" key="15">
    <source>
        <dbReference type="PIRSR" id="PIRSR600823-2"/>
    </source>
</evidence>
<evidence type="ECO:0000256" key="14">
    <source>
        <dbReference type="PIRSR" id="PIRSR600823-1"/>
    </source>
</evidence>
<evidence type="ECO:0000256" key="2">
    <source>
        <dbReference type="ARBA" id="ARBA00002322"/>
    </source>
</evidence>
<dbReference type="Gene3D" id="1.10.520.10">
    <property type="match status" value="1"/>
</dbReference>
<evidence type="ECO:0000256" key="7">
    <source>
        <dbReference type="ARBA" id="ARBA00022723"/>
    </source>
</evidence>
<dbReference type="PANTHER" id="PTHR31388">
    <property type="entry name" value="PEROXIDASE 72-RELATED"/>
    <property type="match status" value="1"/>
</dbReference>
<dbReference type="CDD" id="cd00693">
    <property type="entry name" value="secretory_peroxidase"/>
    <property type="match status" value="1"/>
</dbReference>
<feature type="binding site" evidence="16">
    <location>
        <position position="116"/>
    </location>
    <ligand>
        <name>Ca(2+)</name>
        <dbReference type="ChEBI" id="CHEBI:29108"/>
        <label>1</label>
    </ligand>
</feature>
<dbReference type="InterPro" id="IPR019794">
    <property type="entry name" value="Peroxidases_AS"/>
</dbReference>
<dbReference type="PROSITE" id="PS00436">
    <property type="entry name" value="PEROXIDASE_2"/>
    <property type="match status" value="1"/>
</dbReference>
<comment type="subcellular location">
    <subcellularLocation>
        <location evidence="19">Secreted</location>
    </subcellularLocation>
</comment>
<dbReference type="Pfam" id="PF00141">
    <property type="entry name" value="peroxidase"/>
    <property type="match status" value="1"/>
</dbReference>
<feature type="binding site" evidence="16">
    <location>
        <position position="293"/>
    </location>
    <ligand>
        <name>Ca(2+)</name>
        <dbReference type="ChEBI" id="CHEBI:29108"/>
        <label>2</label>
    </ligand>
</feature>
<evidence type="ECO:0000256" key="5">
    <source>
        <dbReference type="ARBA" id="ARBA00022559"/>
    </source>
</evidence>
<dbReference type="EMBL" id="SSTD01010113">
    <property type="protein sequence ID" value="TYK12903.1"/>
    <property type="molecule type" value="Genomic_DNA"/>
</dbReference>
<feature type="active site" description="Proton acceptor" evidence="14">
    <location>
        <position position="106"/>
    </location>
</feature>
<reference evidence="21 22" key="1">
    <citation type="submission" date="2019-08" db="EMBL/GenBank/DDBJ databases">
        <title>Draft genome sequences of two oriental melons (Cucumis melo L. var makuwa).</title>
        <authorList>
            <person name="Kwon S.-Y."/>
        </authorList>
    </citation>
    <scope>NUCLEOTIDE SEQUENCE [LARGE SCALE GENOMIC DNA]</scope>
    <source>
        <strain evidence="22">cv. Chang Bougi</strain>
        <tissue evidence="21">Leaf</tissue>
    </source>
</reference>
<dbReference type="InterPro" id="IPR019793">
    <property type="entry name" value="Peroxidases_heam-ligand_BS"/>
</dbReference>
<evidence type="ECO:0000256" key="4">
    <source>
        <dbReference type="ARBA" id="ARBA00012313"/>
    </source>
</evidence>
<comment type="cofactor">
    <cofactor evidence="16 19">
        <name>Ca(2+)</name>
        <dbReference type="ChEBI" id="CHEBI:29108"/>
    </cofactor>
    <text evidence="16 19">Binds 2 calcium ions per subunit.</text>
</comment>
<keyword evidence="9 19" id="KW-0560">Oxidoreductase</keyword>
<protein>
    <recommendedName>
        <fullName evidence="4 19">Peroxidase</fullName>
        <ecNumber evidence="4 19">1.11.1.7</ecNumber>
    </recommendedName>
</protein>
<keyword evidence="19" id="KW-0964">Secreted</keyword>
<keyword evidence="8 16" id="KW-0106">Calcium</keyword>
<dbReference type="SUPFAM" id="SSF48113">
    <property type="entry name" value="Heme-dependent peroxidases"/>
    <property type="match status" value="1"/>
</dbReference>
<dbReference type="FunFam" id="1.10.420.10:FF:000001">
    <property type="entry name" value="Peroxidase"/>
    <property type="match status" value="1"/>
</dbReference>
<organism evidence="21 22">
    <name type="scientific">Cucumis melo var. makuwa</name>
    <name type="common">Oriental melon</name>
    <dbReference type="NCBI Taxonomy" id="1194695"/>
    <lineage>
        <taxon>Eukaryota</taxon>
        <taxon>Viridiplantae</taxon>
        <taxon>Streptophyta</taxon>
        <taxon>Embryophyta</taxon>
        <taxon>Tracheophyta</taxon>
        <taxon>Spermatophyta</taxon>
        <taxon>Magnoliopsida</taxon>
        <taxon>eudicotyledons</taxon>
        <taxon>Gunneridae</taxon>
        <taxon>Pentapetalae</taxon>
        <taxon>rosids</taxon>
        <taxon>fabids</taxon>
        <taxon>Cucurbitales</taxon>
        <taxon>Cucurbitaceae</taxon>
        <taxon>Benincaseae</taxon>
        <taxon>Cucumis</taxon>
    </lineage>
</organism>
<feature type="binding site" evidence="16">
    <location>
        <position position="112"/>
    </location>
    <ligand>
        <name>Ca(2+)</name>
        <dbReference type="ChEBI" id="CHEBI:29108"/>
        <label>1</label>
    </ligand>
</feature>
<evidence type="ECO:0000256" key="12">
    <source>
        <dbReference type="ARBA" id="ARBA00023180"/>
    </source>
</evidence>
<dbReference type="InterPro" id="IPR002016">
    <property type="entry name" value="Haem_peroxidase"/>
</dbReference>
<dbReference type="AlphaFoldDB" id="A0A5D3CLX0"/>
<dbReference type="PROSITE" id="PS50873">
    <property type="entry name" value="PEROXIDASE_4"/>
    <property type="match status" value="1"/>
</dbReference>
<feature type="binding site" evidence="16">
    <location>
        <position position="107"/>
    </location>
    <ligand>
        <name>Ca(2+)</name>
        <dbReference type="ChEBI" id="CHEBI:29108"/>
        <label>1</label>
    </ligand>
</feature>
<feature type="binding site" evidence="16">
    <location>
        <position position="114"/>
    </location>
    <ligand>
        <name>Ca(2+)</name>
        <dbReference type="ChEBI" id="CHEBI:29108"/>
        <label>1</label>
    </ligand>
</feature>
<name>A0A5D3CLX0_CUCMM</name>
<dbReference type="PROSITE" id="PS00435">
    <property type="entry name" value="PEROXIDASE_1"/>
    <property type="match status" value="1"/>
</dbReference>
<keyword evidence="12" id="KW-0325">Glycoprotein</keyword>
<dbReference type="InterPro" id="IPR010255">
    <property type="entry name" value="Haem_peroxidase_sf"/>
</dbReference>
<feature type="binding site" evidence="16">
    <location>
        <position position="288"/>
    </location>
    <ligand>
        <name>Ca(2+)</name>
        <dbReference type="ChEBI" id="CHEBI:29108"/>
        <label>2</label>
    </ligand>
</feature>
<dbReference type="PRINTS" id="PR00458">
    <property type="entry name" value="PEROXIDASE"/>
</dbReference>
<keyword evidence="7 16" id="KW-0479">Metal-binding</keyword>
<sequence>MNIVVRVICNVICAPEKPALELNAIINPTDDGIVDIPDLTGDSISRAFLHFSSISTEFAFKLLRSKSKRFYDASCPNLTRIVRYGVWMAVSNDTRMAASLLRLHFHDCFVNGCDGSLLLDDTNTFKGEKNALPNVNSVRGYEVIDNIKAVLEKVCPCVVSCTDIVTLAAREAVYLAGGPFWQIPLGRRDGTTASESEANQLPSPLEPLENIIAKFTSKGLNVKDLVALSGAHTFGFARCMMFKHRLFNFDGAGNPDPELDVMLRQNLENNCPNQDDSNNNFAPLDAYTINRFDNVYYRNLVNKLGLLQSDQALMKDNTTASLVVNYSRYPYLFYRDFGASMVKLANTGILTGQKGEIRKNCRMVN</sequence>
<keyword evidence="10 16" id="KW-0408">Iron</keyword>
<feature type="binding site" evidence="16">
    <location>
        <position position="110"/>
    </location>
    <ligand>
        <name>Ca(2+)</name>
        <dbReference type="ChEBI" id="CHEBI:29108"/>
        <label>1</label>
    </ligand>
</feature>
<evidence type="ECO:0000313" key="22">
    <source>
        <dbReference type="Proteomes" id="UP000321947"/>
    </source>
</evidence>
<dbReference type="Proteomes" id="UP000321947">
    <property type="component" value="Unassembled WGS sequence"/>
</dbReference>
<comment type="caution">
    <text evidence="21">The sequence shown here is derived from an EMBL/GenBank/DDBJ whole genome shotgun (WGS) entry which is preliminary data.</text>
</comment>
<evidence type="ECO:0000256" key="19">
    <source>
        <dbReference type="RuleBase" id="RU362060"/>
    </source>
</evidence>
<evidence type="ECO:0000256" key="10">
    <source>
        <dbReference type="ARBA" id="ARBA00023004"/>
    </source>
</evidence>
<comment type="cofactor">
    <cofactor evidence="16 19">
        <name>heme b</name>
        <dbReference type="ChEBI" id="CHEBI:60344"/>
    </cofactor>
    <text evidence="16 19">Binds 1 heme b (iron(II)-protoporphyrin IX) group per subunit.</text>
</comment>
<dbReference type="InterPro" id="IPR000823">
    <property type="entry name" value="Peroxidase_pln"/>
</dbReference>
<evidence type="ECO:0000256" key="3">
    <source>
        <dbReference type="ARBA" id="ARBA00006873"/>
    </source>
</evidence>